<name>A0A4R6JYV0_9ACTN</name>
<dbReference type="EMBL" id="SNWR01000001">
    <property type="protein sequence ID" value="TDO42034.1"/>
    <property type="molecule type" value="Genomic_DNA"/>
</dbReference>
<dbReference type="OrthoDB" id="1441538at2"/>
<proteinExistence type="predicted"/>
<comment type="caution">
    <text evidence="2">The sequence shown here is derived from an EMBL/GenBank/DDBJ whole genome shotgun (WGS) entry which is preliminary data.</text>
</comment>
<accession>A0A4R6JYV0</accession>
<evidence type="ECO:0000313" key="3">
    <source>
        <dbReference type="Proteomes" id="UP000294901"/>
    </source>
</evidence>
<dbReference type="InterPro" id="IPR007803">
    <property type="entry name" value="Asp/Arg/Pro-Hydrxlase"/>
</dbReference>
<protein>
    <submittedName>
        <fullName evidence="2">Aspartyl/asparaginyl beta-hydroxylase</fullName>
    </submittedName>
</protein>
<dbReference type="InterPro" id="IPR027443">
    <property type="entry name" value="IPNS-like_sf"/>
</dbReference>
<dbReference type="RefSeq" id="WP_133875976.1">
    <property type="nucleotide sequence ID" value="NZ_BOMD01000112.1"/>
</dbReference>
<gene>
    <name evidence="2" type="ORF">C8E87_5797</name>
</gene>
<dbReference type="Gene3D" id="2.60.120.330">
    <property type="entry name" value="B-lactam Antibiotic, Isopenicillin N Synthase, Chain"/>
    <property type="match status" value="1"/>
</dbReference>
<sequence>MSGRKAELVEQVARIRDLDLRLLDRVSREALTLDRNWMVEYARWQSGNWQTMSLYNDSGDPSDVAIRDCEARETTVLEHMPATRELLRSFGLKYMWVRIARLPANTFLWEHSDYRDLADLERHRLHIPLHTNRSATLTLGGARVHLGYGSLWRLVPTNRHGACNLSGPDRLHIIMDCYADDTFRDLTSNLTLDDNDIQWLPEATDGEISAHLDEAVALGKLGYHQAAEHSLLKLFYQYSMPEGMGYDLVIRAYEMMGEHARAEQWRLEKKVKLCLA</sequence>
<dbReference type="Proteomes" id="UP000294901">
    <property type="component" value="Unassembled WGS sequence"/>
</dbReference>
<organism evidence="2 3">
    <name type="scientific">Paractinoplanes brasiliensis</name>
    <dbReference type="NCBI Taxonomy" id="52695"/>
    <lineage>
        <taxon>Bacteria</taxon>
        <taxon>Bacillati</taxon>
        <taxon>Actinomycetota</taxon>
        <taxon>Actinomycetes</taxon>
        <taxon>Micromonosporales</taxon>
        <taxon>Micromonosporaceae</taxon>
        <taxon>Paractinoplanes</taxon>
    </lineage>
</organism>
<evidence type="ECO:0000259" key="1">
    <source>
        <dbReference type="Pfam" id="PF05118"/>
    </source>
</evidence>
<evidence type="ECO:0000313" key="2">
    <source>
        <dbReference type="EMBL" id="TDO42034.1"/>
    </source>
</evidence>
<keyword evidence="3" id="KW-1185">Reference proteome</keyword>
<dbReference type="Pfam" id="PF05118">
    <property type="entry name" value="Asp_Arg_Hydrox"/>
    <property type="match status" value="1"/>
</dbReference>
<dbReference type="SUPFAM" id="SSF51197">
    <property type="entry name" value="Clavaminate synthase-like"/>
    <property type="match status" value="1"/>
</dbReference>
<dbReference type="AlphaFoldDB" id="A0A4R6JYV0"/>
<feature type="domain" description="Aspartyl/asparaginy/proline hydroxylase" evidence="1">
    <location>
        <begin position="40"/>
        <end position="178"/>
    </location>
</feature>
<reference evidence="2 3" key="1">
    <citation type="submission" date="2019-03" db="EMBL/GenBank/DDBJ databases">
        <title>Sequencing the genomes of 1000 actinobacteria strains.</title>
        <authorList>
            <person name="Klenk H.-P."/>
        </authorList>
    </citation>
    <scope>NUCLEOTIDE SEQUENCE [LARGE SCALE GENOMIC DNA]</scope>
    <source>
        <strain evidence="2 3">DSM 43805</strain>
    </source>
</reference>